<sequence>MQQLLHRGAALMQHREEALDASWDDLKLFLACAKYKSFRNAAEELGLTSTTLMRRIDRLEESIDCKLFLRDQSGLTLSDEGAAMIADVAHMERHAFNVFRRASRSSNDTSGTVRVAVTEGPGNFWILPRLIDFQKTYRKITVDLRCAMEQADVARLESDIAIQLEPPTNPDLIVAKLGRLHIYPFVSREYENLYGVPASLAELKNHRIIKQSAPQVDDGAYARVLGLKSLEGIVGIKTNSSVGVLYAVERGAGIGFLPTVSIALGAPLVAVDLGVSHHADLWLTYHKEFRNSERHKIVVDWLKKIFDAKTYPCFRDEFIHPNALVPMMTAAREGFGLTGYVAATPT</sequence>
<evidence type="ECO:0000313" key="7">
    <source>
        <dbReference type="EMBL" id="APG12479.1"/>
    </source>
</evidence>
<dbReference type="RefSeq" id="WP_071914600.1">
    <property type="nucleotide sequence ID" value="NZ_CP017637.1"/>
</dbReference>
<name>A0A1L3FGQ1_BRAJP</name>
<dbReference type="InterPro" id="IPR058163">
    <property type="entry name" value="LysR-type_TF_proteobact-type"/>
</dbReference>
<dbReference type="PROSITE" id="PS50931">
    <property type="entry name" value="HTH_LYSR"/>
    <property type="match status" value="1"/>
</dbReference>
<feature type="domain" description="HTH lysR-type" evidence="6">
    <location>
        <begin position="23"/>
        <end position="78"/>
    </location>
</feature>
<reference evidence="7 8" key="1">
    <citation type="submission" date="2016-11" db="EMBL/GenBank/DDBJ databases">
        <title>Complete Genome Sequence of Bradyrhizobium sp. strain J5, an isolated from soybean nodule in Hokkaido.</title>
        <authorList>
            <person name="Kanehara K."/>
        </authorList>
    </citation>
    <scope>NUCLEOTIDE SEQUENCE [LARGE SCALE GENOMIC DNA]</scope>
    <source>
        <strain evidence="7 8">J5</strain>
    </source>
</reference>
<keyword evidence="4" id="KW-0238">DNA-binding</keyword>
<evidence type="ECO:0000256" key="2">
    <source>
        <dbReference type="ARBA" id="ARBA00009437"/>
    </source>
</evidence>
<dbReference type="AlphaFoldDB" id="A0A1L3FGQ1"/>
<evidence type="ECO:0000256" key="4">
    <source>
        <dbReference type="ARBA" id="ARBA00023125"/>
    </source>
</evidence>
<dbReference type="Proteomes" id="UP000181962">
    <property type="component" value="Chromosome"/>
</dbReference>
<accession>A0A1L3FGQ1</accession>
<dbReference type="GO" id="GO:0006351">
    <property type="term" value="P:DNA-templated transcription"/>
    <property type="evidence" value="ECO:0007669"/>
    <property type="project" value="TreeGrafter"/>
</dbReference>
<dbReference type="EMBL" id="CP017637">
    <property type="protein sequence ID" value="APG12479.1"/>
    <property type="molecule type" value="Genomic_DNA"/>
</dbReference>
<dbReference type="SUPFAM" id="SSF46785">
    <property type="entry name" value="Winged helix' DNA-binding domain"/>
    <property type="match status" value="1"/>
</dbReference>
<dbReference type="PANTHER" id="PTHR30537:SF3">
    <property type="entry name" value="TRANSCRIPTIONAL REGULATORY PROTEIN"/>
    <property type="match status" value="1"/>
</dbReference>
<dbReference type="GO" id="GO:0043565">
    <property type="term" value="F:sequence-specific DNA binding"/>
    <property type="evidence" value="ECO:0007669"/>
    <property type="project" value="TreeGrafter"/>
</dbReference>
<keyword evidence="3" id="KW-0805">Transcription regulation</keyword>
<comment type="function">
    <text evidence="1">NodD regulates the expression of the nodABCFE genes which encode other nodulation proteins. NodD is also a negative regulator of its own expression. Binds flavonoids as inducers.</text>
</comment>
<dbReference type="InterPro" id="IPR036390">
    <property type="entry name" value="WH_DNA-bd_sf"/>
</dbReference>
<evidence type="ECO:0000259" key="6">
    <source>
        <dbReference type="PROSITE" id="PS50931"/>
    </source>
</evidence>
<dbReference type="Gene3D" id="1.10.10.10">
    <property type="entry name" value="Winged helix-like DNA-binding domain superfamily/Winged helix DNA-binding domain"/>
    <property type="match status" value="1"/>
</dbReference>
<dbReference type="SUPFAM" id="SSF53850">
    <property type="entry name" value="Periplasmic binding protein-like II"/>
    <property type="match status" value="1"/>
</dbReference>
<protein>
    <submittedName>
        <fullName evidence="7">LysR family transcriptional regulator</fullName>
    </submittedName>
</protein>
<dbReference type="InterPro" id="IPR005119">
    <property type="entry name" value="LysR_subst-bd"/>
</dbReference>
<evidence type="ECO:0000256" key="5">
    <source>
        <dbReference type="ARBA" id="ARBA00023163"/>
    </source>
</evidence>
<gene>
    <name evidence="7" type="ORF">BKD09_29505</name>
</gene>
<dbReference type="Gene3D" id="3.40.190.290">
    <property type="match status" value="1"/>
</dbReference>
<evidence type="ECO:0000313" key="8">
    <source>
        <dbReference type="Proteomes" id="UP000181962"/>
    </source>
</evidence>
<dbReference type="PANTHER" id="PTHR30537">
    <property type="entry name" value="HTH-TYPE TRANSCRIPTIONAL REGULATOR"/>
    <property type="match status" value="1"/>
</dbReference>
<dbReference type="Pfam" id="PF00126">
    <property type="entry name" value="HTH_1"/>
    <property type="match status" value="1"/>
</dbReference>
<organism evidence="7 8">
    <name type="scientific">Bradyrhizobium japonicum</name>
    <dbReference type="NCBI Taxonomy" id="375"/>
    <lineage>
        <taxon>Bacteria</taxon>
        <taxon>Pseudomonadati</taxon>
        <taxon>Pseudomonadota</taxon>
        <taxon>Alphaproteobacteria</taxon>
        <taxon>Hyphomicrobiales</taxon>
        <taxon>Nitrobacteraceae</taxon>
        <taxon>Bradyrhizobium</taxon>
    </lineage>
</organism>
<comment type="similarity">
    <text evidence="2">Belongs to the LysR transcriptional regulatory family.</text>
</comment>
<dbReference type="GO" id="GO:0003700">
    <property type="term" value="F:DNA-binding transcription factor activity"/>
    <property type="evidence" value="ECO:0007669"/>
    <property type="project" value="InterPro"/>
</dbReference>
<proteinExistence type="inferred from homology"/>
<dbReference type="InterPro" id="IPR000847">
    <property type="entry name" value="LysR_HTH_N"/>
</dbReference>
<evidence type="ECO:0000256" key="3">
    <source>
        <dbReference type="ARBA" id="ARBA00023015"/>
    </source>
</evidence>
<dbReference type="Pfam" id="PF03466">
    <property type="entry name" value="LysR_substrate"/>
    <property type="match status" value="1"/>
</dbReference>
<dbReference type="OrthoDB" id="7624726at2"/>
<keyword evidence="5" id="KW-0804">Transcription</keyword>
<evidence type="ECO:0000256" key="1">
    <source>
        <dbReference type="ARBA" id="ARBA00003502"/>
    </source>
</evidence>
<dbReference type="InterPro" id="IPR036388">
    <property type="entry name" value="WH-like_DNA-bd_sf"/>
</dbReference>